<dbReference type="Pfam" id="PF02447">
    <property type="entry name" value="GntP_permease"/>
    <property type="match status" value="1"/>
</dbReference>
<feature type="transmembrane region" description="Helical" evidence="1">
    <location>
        <begin position="137"/>
        <end position="155"/>
    </location>
</feature>
<feature type="transmembrane region" description="Helical" evidence="1">
    <location>
        <begin position="283"/>
        <end position="300"/>
    </location>
</feature>
<sequence length="460" mass="47508">MIAVHAVIAIGIVLVLIIWRKWDPVIALVIGSFYLGIAGGVGVQGTIEALIVGFGDIMQSVGLLIGFGVLLGALLYALGALQRLVEVLLRWFGPNRIPYALSGALTTLFSSIYVDVQVVLASPLARGAARKVGPKGLPLLSAALGVGIFSGYVFVVPGLGTLVISGQLDLSLGRYLLLGLLIGPLTSIVVPLLYKLIFLRGVSGWWKPETDEDVNEALRAQEELDGELAGDHAPKLPALWVSLLPILIPLALIAAGAIAGAIVPEEGRNALVATMADKSFANLALFIGLLGAYLLARFTIGRERTDKAVERGLNTTGQILLITGIGGSLGAIIEATTLDETLGSLFTSGGAAGSVVLTLVFAWFIAALMHFAIGSVSVAAIAAAGILAPFVGSLGIDPVVVGLAVGSGSMFAVQVNSNFFWMFQSLLGLSTQGALKTLTVATASASVFSLPLVIVLGLIV</sequence>
<feature type="transmembrane region" description="Helical" evidence="1">
    <location>
        <begin position="312"/>
        <end position="333"/>
    </location>
</feature>
<name>A0ABX0SEB2_9ACTN</name>
<feature type="transmembrane region" description="Helical" evidence="1">
    <location>
        <begin position="61"/>
        <end position="79"/>
    </location>
</feature>
<comment type="caution">
    <text evidence="2">The sequence shown here is derived from an EMBL/GenBank/DDBJ whole genome shotgun (WGS) entry which is preliminary data.</text>
</comment>
<accession>A0ABX0SEB2</accession>
<proteinExistence type="predicted"/>
<evidence type="ECO:0000313" key="2">
    <source>
        <dbReference type="EMBL" id="NIH56219.1"/>
    </source>
</evidence>
<evidence type="ECO:0000313" key="3">
    <source>
        <dbReference type="Proteomes" id="UP000749311"/>
    </source>
</evidence>
<dbReference type="PANTHER" id="PTHR30354">
    <property type="entry name" value="GNT FAMILY GLUCONATE TRANSPORTER"/>
    <property type="match status" value="1"/>
</dbReference>
<feature type="transmembrane region" description="Helical" evidence="1">
    <location>
        <begin position="175"/>
        <end position="197"/>
    </location>
</feature>
<protein>
    <submittedName>
        <fullName evidence="2">H+/gluconate symporter-like permease</fullName>
    </submittedName>
</protein>
<dbReference type="RefSeq" id="WP_167165167.1">
    <property type="nucleotide sequence ID" value="NZ_BAAAOO010000002.1"/>
</dbReference>
<dbReference type="Proteomes" id="UP000749311">
    <property type="component" value="Unassembled WGS sequence"/>
</dbReference>
<feature type="transmembrane region" description="Helical" evidence="1">
    <location>
        <begin position="5"/>
        <end position="22"/>
    </location>
</feature>
<keyword evidence="3" id="KW-1185">Reference proteome</keyword>
<feature type="transmembrane region" description="Helical" evidence="1">
    <location>
        <begin position="99"/>
        <end position="125"/>
    </location>
</feature>
<feature type="transmembrane region" description="Helical" evidence="1">
    <location>
        <begin position="238"/>
        <end position="263"/>
    </location>
</feature>
<dbReference type="EMBL" id="JAAMOZ010000001">
    <property type="protein sequence ID" value="NIH56219.1"/>
    <property type="molecule type" value="Genomic_DNA"/>
</dbReference>
<feature type="transmembrane region" description="Helical" evidence="1">
    <location>
        <begin position="345"/>
        <end position="364"/>
    </location>
</feature>
<feature type="transmembrane region" description="Helical" evidence="1">
    <location>
        <begin position="371"/>
        <end position="392"/>
    </location>
</feature>
<evidence type="ECO:0000256" key="1">
    <source>
        <dbReference type="SAM" id="Phobius"/>
    </source>
</evidence>
<feature type="transmembrane region" description="Helical" evidence="1">
    <location>
        <begin position="435"/>
        <end position="459"/>
    </location>
</feature>
<feature type="transmembrane region" description="Helical" evidence="1">
    <location>
        <begin position="398"/>
        <end position="423"/>
    </location>
</feature>
<keyword evidence="1" id="KW-0472">Membrane</keyword>
<keyword evidence="1" id="KW-0812">Transmembrane</keyword>
<organism evidence="2 3">
    <name type="scientific">Brooklawnia cerclae</name>
    <dbReference type="NCBI Taxonomy" id="349934"/>
    <lineage>
        <taxon>Bacteria</taxon>
        <taxon>Bacillati</taxon>
        <taxon>Actinomycetota</taxon>
        <taxon>Actinomycetes</taxon>
        <taxon>Propionibacteriales</taxon>
        <taxon>Propionibacteriaceae</taxon>
        <taxon>Brooklawnia</taxon>
    </lineage>
</organism>
<reference evidence="2 3" key="1">
    <citation type="submission" date="2020-02" db="EMBL/GenBank/DDBJ databases">
        <title>Sequencing the genomes of 1000 actinobacteria strains.</title>
        <authorList>
            <person name="Klenk H.-P."/>
        </authorList>
    </citation>
    <scope>NUCLEOTIDE SEQUENCE [LARGE SCALE GENOMIC DNA]</scope>
    <source>
        <strain evidence="2 3">DSM 19609</strain>
    </source>
</reference>
<gene>
    <name evidence="2" type="ORF">FB473_000864</name>
</gene>
<feature type="transmembrane region" description="Helical" evidence="1">
    <location>
        <begin position="28"/>
        <end position="54"/>
    </location>
</feature>
<keyword evidence="1" id="KW-1133">Transmembrane helix</keyword>
<dbReference type="InterPro" id="IPR003474">
    <property type="entry name" value="Glcn_transporter"/>
</dbReference>
<dbReference type="PANTHER" id="PTHR30354:SF11">
    <property type="entry name" value="PERMEASE"/>
    <property type="match status" value="1"/>
</dbReference>